<evidence type="ECO:0000256" key="3">
    <source>
        <dbReference type="ARBA" id="ARBA00010199"/>
    </source>
</evidence>
<sequence>MGEKVNLTHGHIGATLTKLALPIMGTSFVQMTYNLTDMFWVGKLGSNSVAAVGTAGFFSWFSFSLILLSKIGAEVFVAQHLGKEDEEGAKNYARSAIHLNMFLAVLYGAFLLSMRHPLISFFNLGDPEVIGLATGYLSIIAVGVLFSFINPVFTAIFNGSGNSRTPFLINLTGLGLNMILDPVFIHGFGPLKPMGVYGAGYATVLAQVIVTVIFIIIMATSRDSFFKINIFKRIDLSRIKIIIKLGLPVGIQNGLFSIIGMVLARIISVYGPEAIAAQKLGSQIESISWMTASGYSTAISAFVGQNYGGKKYDRIMKGYFSGLRLMSFIGIFAMALLYFFAVPLFTIFINDPITVEMGASYLMIIAFSQWFATLEISNQGAFNGLGKTFYPSVVGIVFNLLRIPMAYFFSQDLGLGLDGVWWAITVSSIFKGLVLFVFFYLVVIRKYRKTGEIS</sequence>
<dbReference type="CDD" id="cd13140">
    <property type="entry name" value="MATE_like_1"/>
    <property type="match status" value="1"/>
</dbReference>
<dbReference type="GO" id="GO:0006811">
    <property type="term" value="P:monoatomic ion transport"/>
    <property type="evidence" value="ECO:0007669"/>
    <property type="project" value="UniProtKB-KW"/>
</dbReference>
<dbReference type="RefSeq" id="WP_074913137.1">
    <property type="nucleotide sequence ID" value="NZ_FOVK01000020.1"/>
</dbReference>
<evidence type="ECO:0000313" key="14">
    <source>
        <dbReference type="EMBL" id="SFO14074.1"/>
    </source>
</evidence>
<feature type="transmembrane region" description="Helical" evidence="13">
    <location>
        <begin position="389"/>
        <end position="409"/>
    </location>
</feature>
<evidence type="ECO:0000256" key="1">
    <source>
        <dbReference type="ARBA" id="ARBA00003408"/>
    </source>
</evidence>
<dbReference type="EMBL" id="FOVK01000020">
    <property type="protein sequence ID" value="SFO14074.1"/>
    <property type="molecule type" value="Genomic_DNA"/>
</dbReference>
<dbReference type="NCBIfam" id="TIGR00797">
    <property type="entry name" value="matE"/>
    <property type="match status" value="1"/>
</dbReference>
<proteinExistence type="inferred from homology"/>
<dbReference type="AlphaFoldDB" id="A0A1I5ERC1"/>
<comment type="function">
    <text evidence="1">Multidrug efflux pump.</text>
</comment>
<dbReference type="InterPro" id="IPR002528">
    <property type="entry name" value="MATE_fam"/>
</dbReference>
<keyword evidence="7" id="KW-1003">Cell membrane</keyword>
<accession>A0A1I5ERC1</accession>
<dbReference type="PIRSF" id="PIRSF006603">
    <property type="entry name" value="DinF"/>
    <property type="match status" value="1"/>
</dbReference>
<keyword evidence="11 13" id="KW-0472">Membrane</keyword>
<evidence type="ECO:0000256" key="5">
    <source>
        <dbReference type="ARBA" id="ARBA00022448"/>
    </source>
</evidence>
<keyword evidence="15" id="KW-1185">Reference proteome</keyword>
<dbReference type="PANTHER" id="PTHR43298">
    <property type="entry name" value="MULTIDRUG RESISTANCE PROTEIN NORM-RELATED"/>
    <property type="match status" value="1"/>
</dbReference>
<feature type="transmembrane region" description="Helical" evidence="13">
    <location>
        <begin position="287"/>
        <end position="304"/>
    </location>
</feature>
<feature type="transmembrane region" description="Helical" evidence="13">
    <location>
        <begin position="421"/>
        <end position="444"/>
    </location>
</feature>
<keyword evidence="5" id="KW-0813">Transport</keyword>
<reference evidence="14 15" key="1">
    <citation type="submission" date="2016-10" db="EMBL/GenBank/DDBJ databases">
        <authorList>
            <person name="de Groot N.N."/>
        </authorList>
    </citation>
    <scope>NUCLEOTIDE SEQUENCE [LARGE SCALE GENOMIC DNA]</scope>
    <source>
        <strain evidence="14 15">ML2</strain>
    </source>
</reference>
<feature type="transmembrane region" description="Helical" evidence="13">
    <location>
        <begin position="12"/>
        <end position="29"/>
    </location>
</feature>
<protein>
    <recommendedName>
        <fullName evidence="4">Probable multidrug resistance protein NorM</fullName>
    </recommendedName>
    <alternativeName>
        <fullName evidence="12">Multidrug-efflux transporter</fullName>
    </alternativeName>
</protein>
<evidence type="ECO:0000256" key="2">
    <source>
        <dbReference type="ARBA" id="ARBA00004651"/>
    </source>
</evidence>
<evidence type="ECO:0000256" key="11">
    <source>
        <dbReference type="ARBA" id="ARBA00023136"/>
    </source>
</evidence>
<feature type="transmembrane region" description="Helical" evidence="13">
    <location>
        <begin position="49"/>
        <end position="71"/>
    </location>
</feature>
<keyword evidence="6" id="KW-0050">Antiport</keyword>
<feature type="transmembrane region" description="Helical" evidence="13">
    <location>
        <begin position="200"/>
        <end position="220"/>
    </location>
</feature>
<evidence type="ECO:0000256" key="8">
    <source>
        <dbReference type="ARBA" id="ARBA00022692"/>
    </source>
</evidence>
<dbReference type="OrthoDB" id="9776324at2"/>
<evidence type="ECO:0000256" key="9">
    <source>
        <dbReference type="ARBA" id="ARBA00022989"/>
    </source>
</evidence>
<gene>
    <name evidence="14" type="ORF">SAMN04488695_1202</name>
</gene>
<dbReference type="Pfam" id="PF01554">
    <property type="entry name" value="MatE"/>
    <property type="match status" value="2"/>
</dbReference>
<keyword evidence="9 13" id="KW-1133">Transmembrane helix</keyword>
<comment type="subcellular location">
    <subcellularLocation>
        <location evidence="2">Cell membrane</location>
        <topology evidence="2">Multi-pass membrane protein</topology>
    </subcellularLocation>
</comment>
<evidence type="ECO:0000256" key="6">
    <source>
        <dbReference type="ARBA" id="ARBA00022449"/>
    </source>
</evidence>
<organism evidence="14 15">
    <name type="scientific">Proteiniclasticum ruminis</name>
    <dbReference type="NCBI Taxonomy" id="398199"/>
    <lineage>
        <taxon>Bacteria</taxon>
        <taxon>Bacillati</taxon>
        <taxon>Bacillota</taxon>
        <taxon>Clostridia</taxon>
        <taxon>Eubacteriales</taxon>
        <taxon>Clostridiaceae</taxon>
        <taxon>Proteiniclasticum</taxon>
    </lineage>
</organism>
<feature type="transmembrane region" description="Helical" evidence="13">
    <location>
        <begin position="133"/>
        <end position="156"/>
    </location>
</feature>
<dbReference type="GO" id="GO:0005886">
    <property type="term" value="C:plasma membrane"/>
    <property type="evidence" value="ECO:0007669"/>
    <property type="project" value="UniProtKB-SubCell"/>
</dbReference>
<dbReference type="GO" id="GO:0015297">
    <property type="term" value="F:antiporter activity"/>
    <property type="evidence" value="ECO:0007669"/>
    <property type="project" value="UniProtKB-KW"/>
</dbReference>
<dbReference type="Proteomes" id="UP000181899">
    <property type="component" value="Unassembled WGS sequence"/>
</dbReference>
<comment type="similarity">
    <text evidence="3">Belongs to the multi antimicrobial extrusion (MATE) (TC 2.A.66.1) family.</text>
</comment>
<feature type="transmembrane region" description="Helical" evidence="13">
    <location>
        <begin position="361"/>
        <end position="377"/>
    </location>
</feature>
<feature type="transmembrane region" description="Helical" evidence="13">
    <location>
        <begin position="168"/>
        <end position="188"/>
    </location>
</feature>
<keyword evidence="8 13" id="KW-0812">Transmembrane</keyword>
<evidence type="ECO:0000256" key="7">
    <source>
        <dbReference type="ARBA" id="ARBA00022475"/>
    </source>
</evidence>
<keyword evidence="10" id="KW-0406">Ion transport</keyword>
<name>A0A1I5ERC1_9CLOT</name>
<evidence type="ECO:0000256" key="4">
    <source>
        <dbReference type="ARBA" id="ARBA00020268"/>
    </source>
</evidence>
<dbReference type="InterPro" id="IPR050222">
    <property type="entry name" value="MATE_MdtK"/>
</dbReference>
<evidence type="ECO:0000256" key="12">
    <source>
        <dbReference type="ARBA" id="ARBA00031636"/>
    </source>
</evidence>
<dbReference type="PANTHER" id="PTHR43298:SF2">
    <property type="entry name" value="FMN_FAD EXPORTER YEEO-RELATED"/>
    <property type="match status" value="1"/>
</dbReference>
<evidence type="ECO:0000256" key="13">
    <source>
        <dbReference type="SAM" id="Phobius"/>
    </source>
</evidence>
<evidence type="ECO:0000256" key="10">
    <source>
        <dbReference type="ARBA" id="ARBA00023065"/>
    </source>
</evidence>
<dbReference type="InterPro" id="IPR048279">
    <property type="entry name" value="MdtK-like"/>
</dbReference>
<dbReference type="GO" id="GO:0042910">
    <property type="term" value="F:xenobiotic transmembrane transporter activity"/>
    <property type="evidence" value="ECO:0007669"/>
    <property type="project" value="InterPro"/>
</dbReference>
<feature type="transmembrane region" description="Helical" evidence="13">
    <location>
        <begin position="92"/>
        <end position="113"/>
    </location>
</feature>
<feature type="transmembrane region" description="Helical" evidence="13">
    <location>
        <begin position="241"/>
        <end position="267"/>
    </location>
</feature>
<evidence type="ECO:0000313" key="15">
    <source>
        <dbReference type="Proteomes" id="UP000181899"/>
    </source>
</evidence>
<feature type="transmembrane region" description="Helical" evidence="13">
    <location>
        <begin position="325"/>
        <end position="349"/>
    </location>
</feature>